<keyword evidence="6 10" id="KW-0378">Hydrolase</keyword>
<evidence type="ECO:0000256" key="1">
    <source>
        <dbReference type="ARBA" id="ARBA00000405"/>
    </source>
</evidence>
<sequence>MDVNCDGVNNFGGDCGKARTGPGQTASEDIVQSFGTEDLDANIYPYDVFANERARPSFVLW</sequence>
<evidence type="ECO:0000256" key="5">
    <source>
        <dbReference type="ARBA" id="ARBA00022729"/>
    </source>
</evidence>
<dbReference type="EC" id="3.2.1.132" evidence="10"/>
<evidence type="ECO:0000256" key="3">
    <source>
        <dbReference type="ARBA" id="ARBA00007799"/>
    </source>
</evidence>
<accession>A0ABY2H101</accession>
<comment type="similarity">
    <text evidence="3 10">Belongs to the glycosyl hydrolase 75 family.</text>
</comment>
<keyword evidence="4" id="KW-0964">Secreted</keyword>
<keyword evidence="5" id="KW-0732">Signal</keyword>
<dbReference type="Proteomes" id="UP001642720">
    <property type="component" value="Unassembled WGS sequence"/>
</dbReference>
<evidence type="ECO:0000256" key="6">
    <source>
        <dbReference type="ARBA" id="ARBA00022801"/>
    </source>
</evidence>
<organism evidence="11 12">
    <name type="scientific">Trichoderma ghanense</name>
    <dbReference type="NCBI Taxonomy" id="65468"/>
    <lineage>
        <taxon>Eukaryota</taxon>
        <taxon>Fungi</taxon>
        <taxon>Dikarya</taxon>
        <taxon>Ascomycota</taxon>
        <taxon>Pezizomycotina</taxon>
        <taxon>Sordariomycetes</taxon>
        <taxon>Hypocreomycetidae</taxon>
        <taxon>Hypocreales</taxon>
        <taxon>Hypocreaceae</taxon>
        <taxon>Trichoderma</taxon>
    </lineage>
</organism>
<dbReference type="RefSeq" id="XP_073557388.1">
    <property type="nucleotide sequence ID" value="XM_073704221.1"/>
</dbReference>
<evidence type="ECO:0000256" key="7">
    <source>
        <dbReference type="ARBA" id="ARBA00023277"/>
    </source>
</evidence>
<dbReference type="InterPro" id="IPR009939">
    <property type="entry name" value="Chitosanase_fungal"/>
</dbReference>
<evidence type="ECO:0000313" key="11">
    <source>
        <dbReference type="EMBL" id="TFB01187.1"/>
    </source>
</evidence>
<gene>
    <name evidence="11" type="ORF">CCMA1212_007039</name>
</gene>
<reference evidence="11 12" key="1">
    <citation type="submission" date="2018-01" db="EMBL/GenBank/DDBJ databases">
        <title>Genome characterization of the sugarcane-associated fungus Trichoderma ghanense CCMA-1212 and their application in lignocelulose bioconversion.</title>
        <authorList>
            <person name="Steindorff A.S."/>
            <person name="Mendes T.D."/>
            <person name="Vilela E.S.D."/>
            <person name="Rodrigues D.S."/>
            <person name="Formighieri E.F."/>
            <person name="Melo I.S."/>
            <person name="Favaro L.C.L."/>
        </authorList>
    </citation>
    <scope>NUCLEOTIDE SEQUENCE [LARGE SCALE GENOMIC DNA]</scope>
    <source>
        <strain evidence="11 12">CCMA-1212</strain>
    </source>
</reference>
<keyword evidence="9 10" id="KW-0624">Polysaccharide degradation</keyword>
<comment type="catalytic activity">
    <reaction evidence="1 10">
        <text>Endohydrolysis of beta-(1-&gt;4)-linkages between D-glucosamine residues in a partly acetylated chitosan.</text>
        <dbReference type="EC" id="3.2.1.132"/>
    </reaction>
</comment>
<comment type="function">
    <text evidence="10">Chitosanase catalyzing the endo-type cleavage of chitosan, the deacylated form of chitin. Chitosanase may be crucial in the degradation of the deacetylated portion of chitin in the fungal cell wall.</text>
</comment>
<evidence type="ECO:0000256" key="4">
    <source>
        <dbReference type="ARBA" id="ARBA00022525"/>
    </source>
</evidence>
<evidence type="ECO:0000313" key="12">
    <source>
        <dbReference type="Proteomes" id="UP001642720"/>
    </source>
</evidence>
<evidence type="ECO:0000256" key="8">
    <source>
        <dbReference type="ARBA" id="ARBA00023295"/>
    </source>
</evidence>
<keyword evidence="7" id="KW-0119">Carbohydrate metabolism</keyword>
<evidence type="ECO:0000256" key="9">
    <source>
        <dbReference type="ARBA" id="ARBA00023326"/>
    </source>
</evidence>
<evidence type="ECO:0000256" key="10">
    <source>
        <dbReference type="RuleBase" id="RU361208"/>
    </source>
</evidence>
<dbReference type="Pfam" id="PF07335">
    <property type="entry name" value="Glyco_hydro_75"/>
    <property type="match status" value="1"/>
</dbReference>
<evidence type="ECO:0000256" key="2">
    <source>
        <dbReference type="ARBA" id="ARBA00004613"/>
    </source>
</evidence>
<comment type="subcellular location">
    <subcellularLocation>
        <location evidence="2 10">Secreted</location>
    </subcellularLocation>
</comment>
<dbReference type="EMBL" id="PPTA01000009">
    <property type="protein sequence ID" value="TFB01187.1"/>
    <property type="molecule type" value="Genomic_DNA"/>
</dbReference>
<keyword evidence="12" id="KW-1185">Reference proteome</keyword>
<protein>
    <recommendedName>
        <fullName evidence="10">Endo-chitosanase</fullName>
        <ecNumber evidence="10">3.2.1.132</ecNumber>
    </recommendedName>
</protein>
<comment type="caution">
    <text evidence="11">The sequence shown here is derived from an EMBL/GenBank/DDBJ whole genome shotgun (WGS) entry which is preliminary data.</text>
</comment>
<dbReference type="GeneID" id="300578671"/>
<keyword evidence="8 10" id="KW-0326">Glycosidase</keyword>
<proteinExistence type="inferred from homology"/>
<name>A0ABY2H101_9HYPO</name>